<dbReference type="InterPro" id="IPR051534">
    <property type="entry name" value="CBASS_pafABC_assoc_protein"/>
</dbReference>
<dbReference type="OrthoDB" id="9815009at2"/>
<keyword evidence="4" id="KW-0238">DNA-binding</keyword>
<dbReference type="Pfam" id="PF08279">
    <property type="entry name" value="HTH_11"/>
    <property type="match status" value="1"/>
</dbReference>
<keyword evidence="1" id="KW-0805">Transcription regulation</keyword>
<dbReference type="Gene3D" id="1.10.10.10">
    <property type="entry name" value="Winged helix-like DNA-binding domain superfamily/Winged helix DNA-binding domain"/>
    <property type="match status" value="1"/>
</dbReference>
<sequence>MEEKPRLARLTAILTQLQSQRLITAKQLADKHGVSIRTIYRDIRTLEKSGIPIFTEEGRGYSLMEGYRLPPVMFSEEEANALITAQQLVAQNKDASLLNHYNEAVTKIKAVMQFSQKDRSELLAERVAIYNYPGQEATSDNLMNIQSAITHFRLLKIRYFSLQEVETERHIEPFALYSTQGNWILIAYCRLRQAFRAFRLDHIKQLTELTETFEPHGFTLREYFEEASKEW</sequence>
<dbReference type="PANTHER" id="PTHR34580">
    <property type="match status" value="1"/>
</dbReference>
<proteinExistence type="predicted"/>
<dbReference type="InterPro" id="IPR013196">
    <property type="entry name" value="HTH_11"/>
</dbReference>
<organism evidence="4 5">
    <name type="scientific">Sediminicola luteus</name>
    <dbReference type="NCBI Taxonomy" id="319238"/>
    <lineage>
        <taxon>Bacteria</taxon>
        <taxon>Pseudomonadati</taxon>
        <taxon>Bacteroidota</taxon>
        <taxon>Flavobacteriia</taxon>
        <taxon>Flavobacteriales</taxon>
        <taxon>Flavobacteriaceae</taxon>
        <taxon>Sediminicola</taxon>
    </lineage>
</organism>
<evidence type="ECO:0000313" key="5">
    <source>
        <dbReference type="Proteomes" id="UP000219559"/>
    </source>
</evidence>
<evidence type="ECO:0000313" key="4">
    <source>
        <dbReference type="EMBL" id="PCE62881.1"/>
    </source>
</evidence>
<gene>
    <name evidence="4" type="ORF">B7P33_16520</name>
</gene>
<dbReference type="PANTHER" id="PTHR34580:SF1">
    <property type="entry name" value="PROTEIN PAFC"/>
    <property type="match status" value="1"/>
</dbReference>
<reference evidence="4 5" key="1">
    <citation type="submission" date="2017-04" db="EMBL/GenBank/DDBJ databases">
        <title>A new member of the family Flavobacteriaceae isolated from ascidians.</title>
        <authorList>
            <person name="Chen L."/>
        </authorList>
    </citation>
    <scope>NUCLEOTIDE SEQUENCE [LARGE SCALE GENOMIC DNA]</scope>
    <source>
        <strain evidence="4 5">HQA918</strain>
    </source>
</reference>
<evidence type="ECO:0000256" key="2">
    <source>
        <dbReference type="ARBA" id="ARBA00023163"/>
    </source>
</evidence>
<dbReference type="RefSeq" id="WP_097440990.1">
    <property type="nucleotide sequence ID" value="NZ_KZ300477.1"/>
</dbReference>
<dbReference type="InterPro" id="IPR036390">
    <property type="entry name" value="WH_DNA-bd_sf"/>
</dbReference>
<dbReference type="InterPro" id="IPR026881">
    <property type="entry name" value="WYL_dom"/>
</dbReference>
<dbReference type="InterPro" id="IPR036388">
    <property type="entry name" value="WH-like_DNA-bd_sf"/>
</dbReference>
<dbReference type="EMBL" id="NBWU01000007">
    <property type="protein sequence ID" value="PCE62881.1"/>
    <property type="molecule type" value="Genomic_DNA"/>
</dbReference>
<keyword evidence="5" id="KW-1185">Reference proteome</keyword>
<dbReference type="PROSITE" id="PS51000">
    <property type="entry name" value="HTH_DEOR_2"/>
    <property type="match status" value="1"/>
</dbReference>
<dbReference type="GO" id="GO:0003700">
    <property type="term" value="F:DNA-binding transcription factor activity"/>
    <property type="evidence" value="ECO:0007669"/>
    <property type="project" value="InterPro"/>
</dbReference>
<dbReference type="Proteomes" id="UP000219559">
    <property type="component" value="Unassembled WGS sequence"/>
</dbReference>
<dbReference type="SUPFAM" id="SSF46785">
    <property type="entry name" value="Winged helix' DNA-binding domain"/>
    <property type="match status" value="1"/>
</dbReference>
<name>A0A2A4G374_9FLAO</name>
<feature type="domain" description="HTH deoR-type" evidence="3">
    <location>
        <begin position="6"/>
        <end position="61"/>
    </location>
</feature>
<dbReference type="InterPro" id="IPR001034">
    <property type="entry name" value="DeoR_HTH"/>
</dbReference>
<protein>
    <submittedName>
        <fullName evidence="4">DNA-binding transcriptional regulator</fullName>
    </submittedName>
</protein>
<dbReference type="PROSITE" id="PS52050">
    <property type="entry name" value="WYL"/>
    <property type="match status" value="1"/>
</dbReference>
<evidence type="ECO:0000259" key="3">
    <source>
        <dbReference type="PROSITE" id="PS51000"/>
    </source>
</evidence>
<comment type="caution">
    <text evidence="4">The sequence shown here is derived from an EMBL/GenBank/DDBJ whole genome shotgun (WGS) entry which is preliminary data.</text>
</comment>
<keyword evidence="2" id="KW-0804">Transcription</keyword>
<dbReference type="GO" id="GO:0003677">
    <property type="term" value="F:DNA binding"/>
    <property type="evidence" value="ECO:0007669"/>
    <property type="project" value="UniProtKB-KW"/>
</dbReference>
<dbReference type="AlphaFoldDB" id="A0A2A4G374"/>
<dbReference type="Pfam" id="PF13280">
    <property type="entry name" value="WYL"/>
    <property type="match status" value="1"/>
</dbReference>
<evidence type="ECO:0000256" key="1">
    <source>
        <dbReference type="ARBA" id="ARBA00023015"/>
    </source>
</evidence>
<accession>A0A2A4G374</accession>